<dbReference type="AlphaFoldDB" id="A0A9W7GQ66"/>
<feature type="compositionally biased region" description="Basic and acidic residues" evidence="4">
    <location>
        <begin position="718"/>
        <end position="739"/>
    </location>
</feature>
<dbReference type="Proteomes" id="UP001165065">
    <property type="component" value="Unassembled WGS sequence"/>
</dbReference>
<evidence type="ECO:0000313" key="5">
    <source>
        <dbReference type="EMBL" id="GMI48876.1"/>
    </source>
</evidence>
<feature type="region of interest" description="Disordered" evidence="4">
    <location>
        <begin position="187"/>
        <end position="230"/>
    </location>
</feature>
<evidence type="ECO:0000256" key="3">
    <source>
        <dbReference type="PROSITE-ProRule" id="PRU00023"/>
    </source>
</evidence>
<feature type="compositionally biased region" description="Basic residues" evidence="4">
    <location>
        <begin position="772"/>
        <end position="782"/>
    </location>
</feature>
<dbReference type="PROSITE" id="PS50088">
    <property type="entry name" value="ANK_REPEAT"/>
    <property type="match status" value="2"/>
</dbReference>
<organism evidence="5 6">
    <name type="scientific">Triparma columacea</name>
    <dbReference type="NCBI Taxonomy" id="722753"/>
    <lineage>
        <taxon>Eukaryota</taxon>
        <taxon>Sar</taxon>
        <taxon>Stramenopiles</taxon>
        <taxon>Ochrophyta</taxon>
        <taxon>Bolidophyceae</taxon>
        <taxon>Parmales</taxon>
        <taxon>Triparmaceae</taxon>
        <taxon>Triparma</taxon>
    </lineage>
</organism>
<keyword evidence="1" id="KW-0677">Repeat</keyword>
<feature type="compositionally biased region" description="Basic and acidic residues" evidence="4">
    <location>
        <begin position="824"/>
        <end position="840"/>
    </location>
</feature>
<feature type="compositionally biased region" description="Acidic residues" evidence="4">
    <location>
        <begin position="794"/>
        <end position="803"/>
    </location>
</feature>
<feature type="compositionally biased region" description="Basic and acidic residues" evidence="4">
    <location>
        <begin position="188"/>
        <end position="230"/>
    </location>
</feature>
<proteinExistence type="predicted"/>
<feature type="region of interest" description="Disordered" evidence="4">
    <location>
        <begin position="718"/>
        <end position="744"/>
    </location>
</feature>
<keyword evidence="6" id="KW-1185">Reference proteome</keyword>
<dbReference type="PROSITE" id="PS50297">
    <property type="entry name" value="ANK_REP_REGION"/>
    <property type="match status" value="2"/>
</dbReference>
<evidence type="ECO:0000256" key="2">
    <source>
        <dbReference type="ARBA" id="ARBA00023043"/>
    </source>
</evidence>
<dbReference type="PANTHER" id="PTHR24198:SF165">
    <property type="entry name" value="ANKYRIN REPEAT-CONTAINING PROTEIN-RELATED"/>
    <property type="match status" value="1"/>
</dbReference>
<feature type="region of interest" description="Disordered" evidence="4">
    <location>
        <begin position="889"/>
        <end position="991"/>
    </location>
</feature>
<feature type="compositionally biased region" description="Basic and acidic residues" evidence="4">
    <location>
        <begin position="1"/>
        <end position="25"/>
    </location>
</feature>
<dbReference type="Gene3D" id="1.25.40.20">
    <property type="entry name" value="Ankyrin repeat-containing domain"/>
    <property type="match status" value="1"/>
</dbReference>
<gene>
    <name evidence="5" type="ORF">TrCOL_g7279</name>
</gene>
<dbReference type="InterPro" id="IPR002110">
    <property type="entry name" value="Ankyrin_rpt"/>
</dbReference>
<dbReference type="PRINTS" id="PR01415">
    <property type="entry name" value="ANKYRIN"/>
</dbReference>
<comment type="caution">
    <text evidence="5">The sequence shown here is derived from an EMBL/GenBank/DDBJ whole genome shotgun (WGS) entry which is preliminary data.</text>
</comment>
<feature type="compositionally biased region" description="Basic and acidic residues" evidence="4">
    <location>
        <begin position="895"/>
        <end position="926"/>
    </location>
</feature>
<feature type="compositionally biased region" description="Basic residues" evidence="4">
    <location>
        <begin position="974"/>
        <end position="985"/>
    </location>
</feature>
<name>A0A9W7GQ66_9STRA</name>
<dbReference type="InterPro" id="IPR036770">
    <property type="entry name" value="Ankyrin_rpt-contain_sf"/>
</dbReference>
<dbReference type="EMBL" id="BRYA01000440">
    <property type="protein sequence ID" value="GMI48876.1"/>
    <property type="molecule type" value="Genomic_DNA"/>
</dbReference>
<dbReference type="SMART" id="SM00248">
    <property type="entry name" value="ANK"/>
    <property type="match status" value="6"/>
</dbReference>
<evidence type="ECO:0000256" key="1">
    <source>
        <dbReference type="ARBA" id="ARBA00022737"/>
    </source>
</evidence>
<feature type="region of interest" description="Disordered" evidence="4">
    <location>
        <begin position="671"/>
        <end position="692"/>
    </location>
</feature>
<feature type="region of interest" description="Disordered" evidence="4">
    <location>
        <begin position="1"/>
        <end position="46"/>
    </location>
</feature>
<feature type="repeat" description="ANK" evidence="3">
    <location>
        <begin position="556"/>
        <end position="588"/>
    </location>
</feature>
<feature type="compositionally biased region" description="Basic and acidic residues" evidence="4">
    <location>
        <begin position="783"/>
        <end position="793"/>
    </location>
</feature>
<feature type="repeat" description="ANK" evidence="3">
    <location>
        <begin position="589"/>
        <end position="621"/>
    </location>
</feature>
<keyword evidence="2 3" id="KW-0040">ANK repeat</keyword>
<sequence>MGLDAIRKKTRELQAEKKKEQEKTMKAKSMQETWEESAHSTTVPAERNHYASVKRFNPDIYSQKDADELYKYSKFSIKNRGIATPSDVSGKRPVNSQVNLNDREKTMINGTSGQREVAESMNYKHVWVRKKDDFDRDFRMLGKGGDFSEVRYKIPEGKLMDFEVRGPAAGRAIFRDQAEQRILAEAMKASETEKEKKEREKNEKAEERRLRREKKKEDWRTNQDPNTRGDLDFLDEIQTWKQSGRYRKVTKEELEAKERDYPDHVGPKYNTIDYQHVDNVLEAKAKFENLSVREQLNARVVQDEVWEEYKPDLTTNRYFQGVYDDQLLHYRKKKRNEVLEATTMKYAETASDLVEKRNQLIKEGYNIPGADADNISRKLAGISRRKNLWKYFKRIVTRQRAAFVKKMKDKWHNAKYGKRELTKSEKAMIIKESEALVDAADQGNRKLVKVALRFFADVDHRRDGRTSLQIIFVRLCWIDAGLEVEPTWQPGHKGQHKADYEGCIKTLLNYGADINAIEGPNTDGFGIVHHAARLGCYNRVKYYLENGGTVDIKTPTGETALHVACMGGHLDVIMLLIYTKHDIFAKNNNGNTMLHFAAMTGNIHIINFLLEAGADKNAKDNNGMTALDVATERKFNLCVEKLQKFKLPKADMGHLIEFWRSIQEDIRPESRSLFSSSRTPQRSSRFTRMASSNRTRFVSKDKFRGTTFHQRGGKEVNRIERARMKKKEKDQKEKEKFLEDNPPPENALAYIENLMKGGEKLKTFVPSGLIRRSPKKKKKSNSKQKDADEYRQEEPEEGQEEVEALLRDVENEAGVNILGDDNDQEWKGKGKTKEEGEGATKKPKASRLSAIFSPISKLRGNNSVALPSGIRDSVRLEFFGKIAQTLSPFKKKAKAKETSAEEEGKGEEGKGEEGKGEEGEIQKEFLPELLSPPQEKASSEFQFKLELDVTGDQHAGATELPFTDKGTHGELTKPKKKRKKKKKKAQAHDVE</sequence>
<accession>A0A9W7GQ66</accession>
<dbReference type="PANTHER" id="PTHR24198">
    <property type="entry name" value="ANKYRIN REPEAT AND PROTEIN KINASE DOMAIN-CONTAINING PROTEIN"/>
    <property type="match status" value="1"/>
</dbReference>
<protein>
    <submittedName>
        <fullName evidence="5">Uncharacterized protein</fullName>
    </submittedName>
</protein>
<evidence type="ECO:0000256" key="4">
    <source>
        <dbReference type="SAM" id="MobiDB-lite"/>
    </source>
</evidence>
<dbReference type="Pfam" id="PF12796">
    <property type="entry name" value="Ank_2"/>
    <property type="match status" value="1"/>
</dbReference>
<reference evidence="6" key="1">
    <citation type="journal article" date="2023" name="Commun. Biol.">
        <title>Genome analysis of Parmales, the sister group of diatoms, reveals the evolutionary specialization of diatoms from phago-mixotrophs to photoautotrophs.</title>
        <authorList>
            <person name="Ban H."/>
            <person name="Sato S."/>
            <person name="Yoshikawa S."/>
            <person name="Yamada K."/>
            <person name="Nakamura Y."/>
            <person name="Ichinomiya M."/>
            <person name="Sato N."/>
            <person name="Blanc-Mathieu R."/>
            <person name="Endo H."/>
            <person name="Kuwata A."/>
            <person name="Ogata H."/>
        </authorList>
    </citation>
    <scope>NUCLEOTIDE SEQUENCE [LARGE SCALE GENOMIC DNA]</scope>
</reference>
<feature type="region of interest" description="Disordered" evidence="4">
    <location>
        <begin position="765"/>
        <end position="848"/>
    </location>
</feature>
<dbReference type="SUPFAM" id="SSF48403">
    <property type="entry name" value="Ankyrin repeat"/>
    <property type="match status" value="1"/>
</dbReference>
<evidence type="ECO:0000313" key="6">
    <source>
        <dbReference type="Proteomes" id="UP001165065"/>
    </source>
</evidence>
<feature type="compositionally biased region" description="Polar residues" evidence="4">
    <location>
        <begin position="672"/>
        <end position="692"/>
    </location>
</feature>
<dbReference type="OrthoDB" id="20872at2759"/>